<keyword evidence="4 5" id="KW-0413">Isomerase</keyword>
<dbReference type="GO" id="GO:0003755">
    <property type="term" value="F:peptidyl-prolyl cis-trans isomerase activity"/>
    <property type="evidence" value="ECO:0007669"/>
    <property type="project" value="UniProtKB-UniRule"/>
</dbReference>
<dbReference type="InterPro" id="IPR001179">
    <property type="entry name" value="PPIase_FKBP_dom"/>
</dbReference>
<organism evidence="9 10">
    <name type="scientific">Candidatus Taylorbacteria bacterium CG10_big_fil_rev_8_21_14_0_10_41_48</name>
    <dbReference type="NCBI Taxonomy" id="1975024"/>
    <lineage>
        <taxon>Bacteria</taxon>
        <taxon>Candidatus Tayloriibacteriota</taxon>
    </lineage>
</organism>
<dbReference type="PANTHER" id="PTHR43811">
    <property type="entry name" value="FKBP-TYPE PEPTIDYL-PROLYL CIS-TRANS ISOMERASE FKPA"/>
    <property type="match status" value="1"/>
</dbReference>
<accession>A0A2M8LCH5</accession>
<keyword evidence="7" id="KW-1133">Transmembrane helix</keyword>
<keyword evidence="3 5" id="KW-0697">Rotamase</keyword>
<comment type="caution">
    <text evidence="9">The sequence shown here is derived from an EMBL/GenBank/DDBJ whole genome shotgun (WGS) entry which is preliminary data.</text>
</comment>
<dbReference type="SUPFAM" id="SSF54534">
    <property type="entry name" value="FKBP-like"/>
    <property type="match status" value="1"/>
</dbReference>
<proteinExistence type="inferred from homology"/>
<dbReference type="Gene3D" id="3.10.50.40">
    <property type="match status" value="1"/>
</dbReference>
<comment type="similarity">
    <text evidence="2 6">Belongs to the FKBP-type PPIase family.</text>
</comment>
<dbReference type="EMBL" id="PFEQ01000009">
    <property type="protein sequence ID" value="PJE74261.1"/>
    <property type="molecule type" value="Genomic_DNA"/>
</dbReference>
<name>A0A2M8LCH5_9BACT</name>
<dbReference type="Proteomes" id="UP000228700">
    <property type="component" value="Unassembled WGS sequence"/>
</dbReference>
<evidence type="ECO:0000256" key="3">
    <source>
        <dbReference type="ARBA" id="ARBA00023110"/>
    </source>
</evidence>
<keyword evidence="7" id="KW-0812">Transmembrane</keyword>
<keyword evidence="7" id="KW-0472">Membrane</keyword>
<protein>
    <recommendedName>
        <fullName evidence="6">Peptidyl-prolyl cis-trans isomerase</fullName>
        <ecNumber evidence="6">5.2.1.8</ecNumber>
    </recommendedName>
</protein>
<dbReference type="PANTHER" id="PTHR43811:SF19">
    <property type="entry name" value="39 KDA FK506-BINDING NUCLEAR PROTEIN"/>
    <property type="match status" value="1"/>
</dbReference>
<dbReference type="AlphaFoldDB" id="A0A2M8LCH5"/>
<dbReference type="FunFam" id="3.10.50.40:FF:000006">
    <property type="entry name" value="Peptidyl-prolyl cis-trans isomerase"/>
    <property type="match status" value="1"/>
</dbReference>
<feature type="transmembrane region" description="Helical" evidence="7">
    <location>
        <begin position="12"/>
        <end position="32"/>
    </location>
</feature>
<reference evidence="10" key="1">
    <citation type="submission" date="2017-09" db="EMBL/GenBank/DDBJ databases">
        <title>Depth-based differentiation of microbial function through sediment-hosted aquifers and enrichment of novel symbionts in the deep terrestrial subsurface.</title>
        <authorList>
            <person name="Probst A.J."/>
            <person name="Ladd B."/>
            <person name="Jarett J.K."/>
            <person name="Geller-Mcgrath D.E."/>
            <person name="Sieber C.M.K."/>
            <person name="Emerson J.B."/>
            <person name="Anantharaman K."/>
            <person name="Thomas B.C."/>
            <person name="Malmstrom R."/>
            <person name="Stieglmeier M."/>
            <person name="Klingl A."/>
            <person name="Woyke T."/>
            <person name="Ryan C.M."/>
            <person name="Banfield J.F."/>
        </authorList>
    </citation>
    <scope>NUCLEOTIDE SEQUENCE [LARGE SCALE GENOMIC DNA]</scope>
</reference>
<evidence type="ECO:0000256" key="1">
    <source>
        <dbReference type="ARBA" id="ARBA00000971"/>
    </source>
</evidence>
<comment type="catalytic activity">
    <reaction evidence="1 5 6">
        <text>[protein]-peptidylproline (omega=180) = [protein]-peptidylproline (omega=0)</text>
        <dbReference type="Rhea" id="RHEA:16237"/>
        <dbReference type="Rhea" id="RHEA-COMP:10747"/>
        <dbReference type="Rhea" id="RHEA-COMP:10748"/>
        <dbReference type="ChEBI" id="CHEBI:83833"/>
        <dbReference type="ChEBI" id="CHEBI:83834"/>
        <dbReference type="EC" id="5.2.1.8"/>
    </reaction>
</comment>
<feature type="domain" description="PPIase FKBP-type" evidence="8">
    <location>
        <begin position="76"/>
        <end position="164"/>
    </location>
</feature>
<gene>
    <name evidence="9" type="ORF">COV01_02070</name>
</gene>
<dbReference type="PROSITE" id="PS50059">
    <property type="entry name" value="FKBP_PPIASE"/>
    <property type="match status" value="1"/>
</dbReference>
<evidence type="ECO:0000259" key="8">
    <source>
        <dbReference type="PROSITE" id="PS50059"/>
    </source>
</evidence>
<evidence type="ECO:0000256" key="2">
    <source>
        <dbReference type="ARBA" id="ARBA00006577"/>
    </source>
</evidence>
<evidence type="ECO:0000313" key="9">
    <source>
        <dbReference type="EMBL" id="PJE74261.1"/>
    </source>
</evidence>
<sequence>MRTFSTNEWVAITAAVAIALFMFFGGSVMSIFSPKAIVKQAINPESTNTDVKNTSTITGLEIYDEVVGTGTEAVVGKTVTAHYTGTLVNGFKFDSSVDRGQPFSFALGAGQVIKGWDLGIQGMKIGGKRRLVISPDLGYGSQEVGGVIPANSTLIFEVELIDVK</sequence>
<dbReference type="EC" id="5.2.1.8" evidence="6"/>
<evidence type="ECO:0000256" key="5">
    <source>
        <dbReference type="PROSITE-ProRule" id="PRU00277"/>
    </source>
</evidence>
<evidence type="ECO:0000256" key="4">
    <source>
        <dbReference type="ARBA" id="ARBA00023235"/>
    </source>
</evidence>
<evidence type="ECO:0000313" key="10">
    <source>
        <dbReference type="Proteomes" id="UP000228700"/>
    </source>
</evidence>
<evidence type="ECO:0000256" key="7">
    <source>
        <dbReference type="SAM" id="Phobius"/>
    </source>
</evidence>
<dbReference type="InterPro" id="IPR046357">
    <property type="entry name" value="PPIase_dom_sf"/>
</dbReference>
<evidence type="ECO:0000256" key="6">
    <source>
        <dbReference type="RuleBase" id="RU003915"/>
    </source>
</evidence>
<dbReference type="Pfam" id="PF00254">
    <property type="entry name" value="FKBP_C"/>
    <property type="match status" value="1"/>
</dbReference>